<keyword evidence="12" id="KW-0496">Mitochondrion</keyword>
<evidence type="ECO:0000313" key="16">
    <source>
        <dbReference type="Proteomes" id="UP000001038"/>
    </source>
</evidence>
<keyword evidence="10" id="KW-0067">ATP-binding</keyword>
<evidence type="ECO:0000256" key="2">
    <source>
        <dbReference type="ARBA" id="ARBA00004173"/>
    </source>
</evidence>
<comment type="subcellular location">
    <subcellularLocation>
        <location evidence="2">Mitochondrion</location>
    </subcellularLocation>
</comment>
<dbReference type="Gene3D" id="3.40.1690.20">
    <property type="match status" value="1"/>
</dbReference>
<evidence type="ECO:0000256" key="5">
    <source>
        <dbReference type="ARBA" id="ARBA00022670"/>
    </source>
</evidence>
<dbReference type="InterPro" id="IPR005936">
    <property type="entry name" value="FtsH"/>
</dbReference>
<dbReference type="RefSeq" id="XP_020570256.1">
    <property type="nucleotide sequence ID" value="XM_020714597.2"/>
</dbReference>
<keyword evidence="11" id="KW-0482">Metalloprotease</keyword>
<dbReference type="Gene3D" id="3.40.50.300">
    <property type="entry name" value="P-loop containing nucleotide triphosphate hydrolases"/>
    <property type="match status" value="1"/>
</dbReference>
<keyword evidence="16" id="KW-1185">Reference proteome</keyword>
<dbReference type="InterPro" id="IPR037219">
    <property type="entry name" value="Peptidase_M41-like"/>
</dbReference>
<dbReference type="Pfam" id="PF01434">
    <property type="entry name" value="Peptidase_M41"/>
    <property type="match status" value="1"/>
</dbReference>
<dbReference type="InterPro" id="IPR050928">
    <property type="entry name" value="ATP-dep_Zn_Metalloprotease"/>
</dbReference>
<protein>
    <recommendedName>
        <fullName evidence="14">AAA+ ATPase domain-containing protein</fullName>
    </recommendedName>
</protein>
<feature type="domain" description="AAA+ ATPase" evidence="14">
    <location>
        <begin position="338"/>
        <end position="477"/>
    </location>
</feature>
<feature type="region of interest" description="Disordered" evidence="13">
    <location>
        <begin position="61"/>
        <end position="100"/>
    </location>
</feature>
<comment type="similarity">
    <text evidence="4">In the N-terminal section; belongs to the AAA ATPase family.</text>
</comment>
<proteinExistence type="inferred from homology"/>
<dbReference type="GO" id="GO:0034982">
    <property type="term" value="P:mitochondrial protein processing"/>
    <property type="evidence" value="ECO:0000318"/>
    <property type="project" value="GO_Central"/>
</dbReference>
<dbReference type="GO" id="GO:0016887">
    <property type="term" value="F:ATP hydrolysis activity"/>
    <property type="evidence" value="ECO:0007669"/>
    <property type="project" value="InterPro"/>
</dbReference>
<dbReference type="Pfam" id="PF00004">
    <property type="entry name" value="AAA"/>
    <property type="match status" value="1"/>
</dbReference>
<dbReference type="InterPro" id="IPR027417">
    <property type="entry name" value="P-loop_NTPase"/>
</dbReference>
<reference evidence="15 16" key="1">
    <citation type="journal article" date="2007" name="Nature">
        <title>The medaka draft genome and insights into vertebrate genome evolution.</title>
        <authorList>
            <person name="Kasahara M."/>
            <person name="Naruse K."/>
            <person name="Sasaki S."/>
            <person name="Nakatani Y."/>
            <person name="Qu W."/>
            <person name="Ahsan B."/>
            <person name="Yamada T."/>
            <person name="Nagayasu Y."/>
            <person name="Doi K."/>
            <person name="Kasai Y."/>
            <person name="Jindo T."/>
            <person name="Kobayashi D."/>
            <person name="Shimada A."/>
            <person name="Toyoda A."/>
            <person name="Kuroki Y."/>
            <person name="Fujiyama A."/>
            <person name="Sasaki T."/>
            <person name="Shimizu A."/>
            <person name="Asakawa S."/>
            <person name="Shimizu N."/>
            <person name="Hashimoto S."/>
            <person name="Yang J."/>
            <person name="Lee Y."/>
            <person name="Matsushima K."/>
            <person name="Sugano S."/>
            <person name="Sakaizumi M."/>
            <person name="Narita T."/>
            <person name="Ohishi K."/>
            <person name="Haga S."/>
            <person name="Ohta F."/>
            <person name="Nomoto H."/>
            <person name="Nogata K."/>
            <person name="Morishita T."/>
            <person name="Endo T."/>
            <person name="Shin-I T."/>
            <person name="Takeda H."/>
            <person name="Morishita S."/>
            <person name="Kohara Y."/>
        </authorList>
    </citation>
    <scope>NUCLEOTIDE SEQUENCE [LARGE SCALE GENOMIC DNA]</scope>
    <source>
        <strain evidence="15 16">Hd-rR</strain>
    </source>
</reference>
<feature type="compositionally biased region" description="Basic and acidic residues" evidence="13">
    <location>
        <begin position="69"/>
        <end position="90"/>
    </location>
</feature>
<keyword evidence="8" id="KW-0378">Hydrolase</keyword>
<dbReference type="PANTHER" id="PTHR43655:SF7">
    <property type="entry name" value="AFG3-LIKE PROTEIN 1"/>
    <property type="match status" value="1"/>
</dbReference>
<dbReference type="GeneTree" id="ENSGT00940000160625"/>
<dbReference type="OrthoDB" id="1413014at2759"/>
<evidence type="ECO:0000256" key="4">
    <source>
        <dbReference type="ARBA" id="ARBA00010550"/>
    </source>
</evidence>
<keyword evidence="5" id="KW-0645">Protease</keyword>
<keyword evidence="9" id="KW-0862">Zinc</keyword>
<dbReference type="GO" id="GO:0004176">
    <property type="term" value="F:ATP-dependent peptidase activity"/>
    <property type="evidence" value="ECO:0007669"/>
    <property type="project" value="InterPro"/>
</dbReference>
<dbReference type="GO" id="GO:0046872">
    <property type="term" value="F:metal ion binding"/>
    <property type="evidence" value="ECO:0007669"/>
    <property type="project" value="UniProtKB-KW"/>
</dbReference>
<reference evidence="15" key="3">
    <citation type="submission" date="2025-09" db="UniProtKB">
        <authorList>
            <consortium name="Ensembl"/>
        </authorList>
    </citation>
    <scope>IDENTIFICATION</scope>
    <source>
        <strain evidence="15">Hd-rR</strain>
    </source>
</reference>
<dbReference type="InterPro" id="IPR000642">
    <property type="entry name" value="Peptidase_M41"/>
</dbReference>
<evidence type="ECO:0000256" key="13">
    <source>
        <dbReference type="SAM" id="MobiDB-lite"/>
    </source>
</evidence>
<gene>
    <name evidence="15" type="primary">LOC101159734</name>
</gene>
<comment type="similarity">
    <text evidence="3">In the C-terminal section; belongs to the peptidase M41 family.</text>
</comment>
<dbReference type="Bgee" id="ENSORLG00000009456">
    <property type="expression patterns" value="Expressed in pharyngeal gill and 2 other cell types or tissues"/>
</dbReference>
<keyword evidence="6" id="KW-0479">Metal-binding</keyword>
<dbReference type="InterPro" id="IPR041569">
    <property type="entry name" value="AAA_lid_3"/>
</dbReference>
<dbReference type="STRING" id="8090.ENSORLP00000032886"/>
<dbReference type="InParanoid" id="A0A3B3HNL9"/>
<dbReference type="SUPFAM" id="SSF52540">
    <property type="entry name" value="P-loop containing nucleoside triphosphate hydrolases"/>
    <property type="match status" value="1"/>
</dbReference>
<dbReference type="Gene3D" id="1.10.8.60">
    <property type="match status" value="1"/>
</dbReference>
<reference evidence="15" key="2">
    <citation type="submission" date="2025-08" db="UniProtKB">
        <authorList>
            <consortium name="Ensembl"/>
        </authorList>
    </citation>
    <scope>IDENTIFICATION</scope>
    <source>
        <strain evidence="15">Hd-rR</strain>
    </source>
</reference>
<evidence type="ECO:0000313" key="15">
    <source>
        <dbReference type="Ensembl" id="ENSORLP00000032886.1"/>
    </source>
</evidence>
<keyword evidence="7" id="KW-0547">Nucleotide-binding</keyword>
<dbReference type="GO" id="GO:0005524">
    <property type="term" value="F:ATP binding"/>
    <property type="evidence" value="ECO:0007669"/>
    <property type="project" value="UniProtKB-KW"/>
</dbReference>
<dbReference type="InterPro" id="IPR003959">
    <property type="entry name" value="ATPase_AAA_core"/>
</dbReference>
<evidence type="ECO:0000256" key="1">
    <source>
        <dbReference type="ARBA" id="ARBA00001947"/>
    </source>
</evidence>
<organism evidence="15 16">
    <name type="scientific">Oryzias latipes</name>
    <name type="common">Japanese rice fish</name>
    <name type="synonym">Japanese killifish</name>
    <dbReference type="NCBI Taxonomy" id="8090"/>
    <lineage>
        <taxon>Eukaryota</taxon>
        <taxon>Metazoa</taxon>
        <taxon>Chordata</taxon>
        <taxon>Craniata</taxon>
        <taxon>Vertebrata</taxon>
        <taxon>Euteleostomi</taxon>
        <taxon>Actinopterygii</taxon>
        <taxon>Neopterygii</taxon>
        <taxon>Teleostei</taxon>
        <taxon>Neoteleostei</taxon>
        <taxon>Acanthomorphata</taxon>
        <taxon>Ovalentaria</taxon>
        <taxon>Atherinomorphae</taxon>
        <taxon>Beloniformes</taxon>
        <taxon>Adrianichthyidae</taxon>
        <taxon>Oryziinae</taxon>
        <taxon>Oryzias</taxon>
    </lineage>
</organism>
<dbReference type="GO" id="GO:0004222">
    <property type="term" value="F:metalloendopeptidase activity"/>
    <property type="evidence" value="ECO:0000318"/>
    <property type="project" value="GO_Central"/>
</dbReference>
<evidence type="ECO:0000256" key="10">
    <source>
        <dbReference type="ARBA" id="ARBA00022840"/>
    </source>
</evidence>
<dbReference type="GeneID" id="101159734"/>
<dbReference type="GO" id="GO:0005745">
    <property type="term" value="C:m-AAA complex"/>
    <property type="evidence" value="ECO:0000318"/>
    <property type="project" value="GO_Central"/>
</dbReference>
<dbReference type="AlphaFoldDB" id="A0A3B3HNL9"/>
<dbReference type="FunFam" id="3.40.50.300:FF:000001">
    <property type="entry name" value="ATP-dependent zinc metalloprotease FtsH"/>
    <property type="match status" value="1"/>
</dbReference>
<dbReference type="Proteomes" id="UP000001038">
    <property type="component" value="Chromosome 3"/>
</dbReference>
<evidence type="ECO:0000256" key="8">
    <source>
        <dbReference type="ARBA" id="ARBA00022801"/>
    </source>
</evidence>
<dbReference type="Pfam" id="PF17862">
    <property type="entry name" value="AAA_lid_3"/>
    <property type="match status" value="1"/>
</dbReference>
<name>A0A3B3HNL9_ORYLA</name>
<dbReference type="SUPFAM" id="SSF140990">
    <property type="entry name" value="FtsH protease domain-like"/>
    <property type="match status" value="1"/>
</dbReference>
<dbReference type="FunFam" id="1.20.58.760:FF:000023">
    <property type="entry name" value="Uncharacterized protein"/>
    <property type="match status" value="1"/>
</dbReference>
<dbReference type="PANTHER" id="PTHR43655">
    <property type="entry name" value="ATP-DEPENDENT PROTEASE"/>
    <property type="match status" value="1"/>
</dbReference>
<dbReference type="CDD" id="cd19501">
    <property type="entry name" value="RecA-like_FtsH"/>
    <property type="match status" value="1"/>
</dbReference>
<sequence>MVLFLCNTICSLRNRLSTGWTSMQDFSSISSLFPRCCALHLSISLIQRRSGRLHPQSFSFLRGYSSNKPPKDQSDRNDPHRDRHDNEKDQRRQRRTKEGSQWWKQFQEDFPLDRRAFQNLAVGAAGMATAFVYFHFRETGVQVSWKDFVDRYLSRGLVRDMEHFIFTFVSVSTQYVLVISAQVGRMEVVNKEYVKAFPADGVNSSEVNYLWFNIGSVTSFEHNLELAQQEMGQSSMDKIPVLYTNESDGTIFFSILPVLLLVGLFLVSMRQGPVVGACSSRVKGNSLTVSESKARTVKDNICVRFEDVAGCEDAKLEIMELVNFLKHPHQYRDLGAKTPKGALLTGPPGTGKTLLAKATAGEVDVPFISVNGSEFQEVFVGVGPARIRDLFVKAHSMAPCILFIDEIDAVGRKRGSGNYMNQSEQENTLNQLLVEMDGFNSSTNVVVLASTNRADILDPALMRPGRFDRHIYLGPPDLKGRASIFKVHLRPLKLCTGIDVETLCRHLAALTPSFTGAEIAGVCNEAALIAARHLNQCINTEHFELAVERIIGGVEKKMQILQLEEKTTVAYHQAGHAVTGWFLKHADPIFKLSIVPRGRSLSSSQYLCKEQHLFSQDQLFDRMCMMLGGRVSEHIFFHRITSGAHDDLRRATELAYAQIVQFGMNKAVGPVSFDRPQQGNTLCERPFGESTAQLIDLEVRSLIDAAFHRTHQLLVDKKEMVEKVAKCLLEKEILDRTDLVKLLGPRPFREVPQLLLNLNSSFENDSSMSKETSSVSTK</sequence>
<evidence type="ECO:0000256" key="12">
    <source>
        <dbReference type="ARBA" id="ARBA00023128"/>
    </source>
</evidence>
<evidence type="ECO:0000256" key="6">
    <source>
        <dbReference type="ARBA" id="ARBA00022723"/>
    </source>
</evidence>
<evidence type="ECO:0000256" key="9">
    <source>
        <dbReference type="ARBA" id="ARBA00022833"/>
    </source>
</evidence>
<evidence type="ECO:0000256" key="11">
    <source>
        <dbReference type="ARBA" id="ARBA00023049"/>
    </source>
</evidence>
<comment type="cofactor">
    <cofactor evidence="1">
        <name>Zn(2+)</name>
        <dbReference type="ChEBI" id="CHEBI:29105"/>
    </cofactor>
</comment>
<dbReference type="SMART" id="SM00382">
    <property type="entry name" value="AAA"/>
    <property type="match status" value="1"/>
</dbReference>
<evidence type="ECO:0000259" key="14">
    <source>
        <dbReference type="SMART" id="SM00382"/>
    </source>
</evidence>
<evidence type="ECO:0000256" key="3">
    <source>
        <dbReference type="ARBA" id="ARBA00010044"/>
    </source>
</evidence>
<dbReference type="Gene3D" id="1.20.58.760">
    <property type="entry name" value="Peptidase M41"/>
    <property type="match status" value="1"/>
</dbReference>
<evidence type="ECO:0000256" key="7">
    <source>
        <dbReference type="ARBA" id="ARBA00022741"/>
    </source>
</evidence>
<dbReference type="NCBIfam" id="TIGR01241">
    <property type="entry name" value="FtsH_fam"/>
    <property type="match status" value="1"/>
</dbReference>
<dbReference type="InterPro" id="IPR003593">
    <property type="entry name" value="AAA+_ATPase"/>
</dbReference>
<accession>A0A3B3HNL9</accession>
<dbReference type="Ensembl" id="ENSORLT00000038203.1">
    <property type="protein sequence ID" value="ENSORLP00000032886.1"/>
    <property type="gene ID" value="ENSORLG00000009456.2"/>
</dbReference>
<dbReference type="HAMAP" id="MF_01458">
    <property type="entry name" value="FtsH"/>
    <property type="match status" value="1"/>
</dbReference>
<dbReference type="FunFam" id="1.10.8.60:FF:000019">
    <property type="entry name" value="AFG3-like AAA ATPase 2"/>
    <property type="match status" value="1"/>
</dbReference>